<gene>
    <name evidence="4" type="ORF">KDK92_20095</name>
</gene>
<proteinExistence type="predicted"/>
<evidence type="ECO:0000313" key="5">
    <source>
        <dbReference type="Proteomes" id="UP001056429"/>
    </source>
</evidence>
<feature type="active site" evidence="1">
    <location>
        <position position="44"/>
    </location>
</feature>
<dbReference type="Pfam" id="PF22636">
    <property type="entry name" value="FlK"/>
    <property type="match status" value="1"/>
</dbReference>
<feature type="active site" evidence="1">
    <location>
        <position position="36"/>
    </location>
</feature>
<name>A0A9J6P984_9CLOT</name>
<organism evidence="4 5">
    <name type="scientific">Oceanirhabdus seepicola</name>
    <dbReference type="NCBI Taxonomy" id="2828781"/>
    <lineage>
        <taxon>Bacteria</taxon>
        <taxon>Bacillati</taxon>
        <taxon>Bacillota</taxon>
        <taxon>Clostridia</taxon>
        <taxon>Eubacteriales</taxon>
        <taxon>Clostridiaceae</taxon>
        <taxon>Oceanirhabdus</taxon>
    </lineage>
</organism>
<dbReference type="Gene3D" id="3.10.129.10">
    <property type="entry name" value="Hotdog Thioesterase"/>
    <property type="match status" value="1"/>
</dbReference>
<evidence type="ECO:0000256" key="1">
    <source>
        <dbReference type="PIRSR" id="PIRSR014972-1"/>
    </source>
</evidence>
<protein>
    <submittedName>
        <fullName evidence="4">Thioesterase family protein</fullName>
    </submittedName>
</protein>
<dbReference type="Proteomes" id="UP001056429">
    <property type="component" value="Unassembled WGS sequence"/>
</dbReference>
<accession>A0A9J6P984</accession>
<evidence type="ECO:0000259" key="3">
    <source>
        <dbReference type="Pfam" id="PF22636"/>
    </source>
</evidence>
<feature type="binding site" evidence="2">
    <location>
        <position position="114"/>
    </location>
    <ligand>
        <name>substrate</name>
    </ligand>
</feature>
<evidence type="ECO:0000313" key="4">
    <source>
        <dbReference type="EMBL" id="MCM1992045.1"/>
    </source>
</evidence>
<feature type="domain" description="Fluoroacetyl-CoA-specific thioesterase-like" evidence="3">
    <location>
        <begin position="17"/>
        <end position="120"/>
    </location>
</feature>
<dbReference type="InterPro" id="IPR054485">
    <property type="entry name" value="FlK-like_dom"/>
</dbReference>
<dbReference type="EMBL" id="JAGSOJ010000005">
    <property type="protein sequence ID" value="MCM1992045.1"/>
    <property type="molecule type" value="Genomic_DNA"/>
</dbReference>
<feature type="binding site" evidence="2">
    <location>
        <position position="63"/>
    </location>
    <ligand>
        <name>substrate</name>
    </ligand>
</feature>
<dbReference type="PANTHER" id="PTHR36934:SF1">
    <property type="entry name" value="THIOESTERASE DOMAIN-CONTAINING PROTEIN"/>
    <property type="match status" value="1"/>
</dbReference>
<dbReference type="InterPro" id="IPR025540">
    <property type="entry name" value="FlK"/>
</dbReference>
<feature type="binding site" evidence="2">
    <location>
        <position position="63"/>
    </location>
    <ligand>
        <name>CoA</name>
        <dbReference type="ChEBI" id="CHEBI:57287"/>
    </ligand>
</feature>
<dbReference type="PIRSF" id="PIRSF014972">
    <property type="entry name" value="FlK"/>
    <property type="match status" value="1"/>
</dbReference>
<evidence type="ECO:0000256" key="2">
    <source>
        <dbReference type="PIRSR" id="PIRSR014972-2"/>
    </source>
</evidence>
<dbReference type="SUPFAM" id="SSF54637">
    <property type="entry name" value="Thioesterase/thiol ester dehydrase-isomerase"/>
    <property type="match status" value="1"/>
</dbReference>
<keyword evidence="5" id="KW-1185">Reference proteome</keyword>
<reference evidence="4" key="2">
    <citation type="submission" date="2021-04" db="EMBL/GenBank/DDBJ databases">
        <authorList>
            <person name="Dong X."/>
        </authorList>
    </citation>
    <scope>NUCLEOTIDE SEQUENCE</scope>
    <source>
        <strain evidence="4">ZWT</strain>
    </source>
</reference>
<comment type="caution">
    <text evidence="4">The sequence shown here is derived from an EMBL/GenBank/DDBJ whole genome shotgun (WGS) entry which is preliminary data.</text>
</comment>
<dbReference type="PANTHER" id="PTHR36934">
    <property type="entry name" value="BLR0278 PROTEIN"/>
    <property type="match status" value="1"/>
</dbReference>
<feature type="active site" evidence="1">
    <location>
        <position position="70"/>
    </location>
</feature>
<sequence>MEFNISNGMKTTLEITVGKEDTARSYGSGAVDVFATPAMIALMENTAKSVVDEYLQEDFTTVGIAISTNHIKATPIGMKVKCEATVEKVDGKKIEFKVIAWDEVGKIGEGCHTRYIINVEKFMSKLK</sequence>
<reference evidence="4" key="1">
    <citation type="journal article" date="2021" name="mSystems">
        <title>Bacteria and Archaea Synergistically Convert Glycine Betaine to Biogenic Methane in the Formosa Cold Seep of the South China Sea.</title>
        <authorList>
            <person name="Li L."/>
            <person name="Zhang W."/>
            <person name="Zhang S."/>
            <person name="Song L."/>
            <person name="Sun Q."/>
            <person name="Zhang H."/>
            <person name="Xiang H."/>
            <person name="Dong X."/>
        </authorList>
    </citation>
    <scope>NUCLEOTIDE SEQUENCE</scope>
    <source>
        <strain evidence="4">ZWT</strain>
    </source>
</reference>
<dbReference type="AlphaFoldDB" id="A0A9J6P984"/>
<dbReference type="InterPro" id="IPR029069">
    <property type="entry name" value="HotDog_dom_sf"/>
</dbReference>